<sequence length="46" mass="5473">MMTQPSNYFRQITQTRKLNCEEVIKQVSTESFSKARTYKVFSSHLE</sequence>
<name>A0A2P2PYV1_RHIMU</name>
<accession>A0A2P2PYV1</accession>
<protein>
    <submittedName>
        <fullName evidence="1">Uncharacterized protein</fullName>
    </submittedName>
</protein>
<dbReference type="EMBL" id="GGEC01079420">
    <property type="protein sequence ID" value="MBX59904.1"/>
    <property type="molecule type" value="Transcribed_RNA"/>
</dbReference>
<dbReference type="AlphaFoldDB" id="A0A2P2PYV1"/>
<evidence type="ECO:0000313" key="1">
    <source>
        <dbReference type="EMBL" id="MBX59904.1"/>
    </source>
</evidence>
<proteinExistence type="predicted"/>
<organism evidence="1">
    <name type="scientific">Rhizophora mucronata</name>
    <name type="common">Asiatic mangrove</name>
    <dbReference type="NCBI Taxonomy" id="61149"/>
    <lineage>
        <taxon>Eukaryota</taxon>
        <taxon>Viridiplantae</taxon>
        <taxon>Streptophyta</taxon>
        <taxon>Embryophyta</taxon>
        <taxon>Tracheophyta</taxon>
        <taxon>Spermatophyta</taxon>
        <taxon>Magnoliopsida</taxon>
        <taxon>eudicotyledons</taxon>
        <taxon>Gunneridae</taxon>
        <taxon>Pentapetalae</taxon>
        <taxon>rosids</taxon>
        <taxon>fabids</taxon>
        <taxon>Malpighiales</taxon>
        <taxon>Rhizophoraceae</taxon>
        <taxon>Rhizophora</taxon>
    </lineage>
</organism>
<reference evidence="1" key="1">
    <citation type="submission" date="2018-02" db="EMBL/GenBank/DDBJ databases">
        <title>Rhizophora mucronata_Transcriptome.</title>
        <authorList>
            <person name="Meera S.P."/>
            <person name="Sreeshan A."/>
            <person name="Augustine A."/>
        </authorList>
    </citation>
    <scope>NUCLEOTIDE SEQUENCE</scope>
    <source>
        <tissue evidence="1">Leaf</tissue>
    </source>
</reference>